<feature type="domain" description="NAD-dependent epimerase/dehydratase" evidence="1">
    <location>
        <begin position="3"/>
        <end position="234"/>
    </location>
</feature>
<dbReference type="RefSeq" id="WP_184252514.1">
    <property type="nucleotide sequence ID" value="NZ_JACHIO010000001.1"/>
</dbReference>
<sequence>MRILIPGGSGQVGTLLARHLHTSGHDVTVLSRHPQPSPWPTLPWDGLTRGPWVTEIDRSDAVIHLSGRSVNCRYTPENRRQIFDSRVKPTLLLGEVIAASPTPPKIWMNASTSTFYRNAVDEPQDEYTGELGDLPSQRGTHEPVDLPETWSFSVDVAHQWEQALAAIPTPRTRKIRLRSSMVMSPDAGGVFSVFSKLARLGLGGTQGSGRQFVSWMHDIDYCRATDLLMEHPEITDETEGVVNMTAPEPLPNRDFLRILRQAWGQSLGLPATKWMLEIGAMAMRTETELILKSRRVAPTVLLKHGFEFSFPTWPEAAANLTARLKRAV</sequence>
<dbReference type="InterPro" id="IPR001509">
    <property type="entry name" value="Epimerase_deHydtase"/>
</dbReference>
<organism evidence="3 4">
    <name type="scientific">Granulicella mallensis</name>
    <dbReference type="NCBI Taxonomy" id="940614"/>
    <lineage>
        <taxon>Bacteria</taxon>
        <taxon>Pseudomonadati</taxon>
        <taxon>Acidobacteriota</taxon>
        <taxon>Terriglobia</taxon>
        <taxon>Terriglobales</taxon>
        <taxon>Acidobacteriaceae</taxon>
        <taxon>Granulicella</taxon>
    </lineage>
</organism>
<dbReference type="EMBL" id="JACHIO010000001">
    <property type="protein sequence ID" value="MBB5062001.1"/>
    <property type="molecule type" value="Genomic_DNA"/>
</dbReference>
<name>A0A7W7ZL88_9BACT</name>
<evidence type="ECO:0000259" key="1">
    <source>
        <dbReference type="Pfam" id="PF01370"/>
    </source>
</evidence>
<proteinExistence type="predicted"/>
<dbReference type="PANTHER" id="PTHR11092:SF0">
    <property type="entry name" value="EPIMERASE FAMILY PROTEIN SDR39U1"/>
    <property type="match status" value="1"/>
</dbReference>
<protein>
    <recommendedName>
        <fullName evidence="5">NAD-dependent epimerase/dehydratase</fullName>
    </recommendedName>
</protein>
<dbReference type="AlphaFoldDB" id="A0A7W7ZL88"/>
<evidence type="ECO:0000313" key="4">
    <source>
        <dbReference type="Proteomes" id="UP000584867"/>
    </source>
</evidence>
<evidence type="ECO:0000259" key="2">
    <source>
        <dbReference type="Pfam" id="PF08338"/>
    </source>
</evidence>
<dbReference type="Proteomes" id="UP000584867">
    <property type="component" value="Unassembled WGS sequence"/>
</dbReference>
<dbReference type="Gene3D" id="3.40.50.720">
    <property type="entry name" value="NAD(P)-binding Rossmann-like Domain"/>
    <property type="match status" value="1"/>
</dbReference>
<gene>
    <name evidence="3" type="ORF">HDF15_000326</name>
</gene>
<dbReference type="InterPro" id="IPR013549">
    <property type="entry name" value="DUF1731"/>
</dbReference>
<dbReference type="Pfam" id="PF08338">
    <property type="entry name" value="DUF1731"/>
    <property type="match status" value="1"/>
</dbReference>
<comment type="caution">
    <text evidence="3">The sequence shown here is derived from an EMBL/GenBank/DDBJ whole genome shotgun (WGS) entry which is preliminary data.</text>
</comment>
<accession>A0A7W7ZL88</accession>
<dbReference type="InterPro" id="IPR036291">
    <property type="entry name" value="NAD(P)-bd_dom_sf"/>
</dbReference>
<dbReference type="Pfam" id="PF01370">
    <property type="entry name" value="Epimerase"/>
    <property type="match status" value="1"/>
</dbReference>
<evidence type="ECO:0008006" key="5">
    <source>
        <dbReference type="Google" id="ProtNLM"/>
    </source>
</evidence>
<reference evidence="3 4" key="1">
    <citation type="submission" date="2020-08" db="EMBL/GenBank/DDBJ databases">
        <title>Genomic Encyclopedia of Type Strains, Phase IV (KMG-V): Genome sequencing to study the core and pangenomes of soil and plant-associated prokaryotes.</title>
        <authorList>
            <person name="Whitman W."/>
        </authorList>
    </citation>
    <scope>NUCLEOTIDE SEQUENCE [LARGE SCALE GENOMIC DNA]</scope>
    <source>
        <strain evidence="3 4">X5P3</strain>
    </source>
</reference>
<dbReference type="PANTHER" id="PTHR11092">
    <property type="entry name" value="SUGAR NUCLEOTIDE EPIMERASE RELATED"/>
    <property type="match status" value="1"/>
</dbReference>
<feature type="domain" description="DUF1731" evidence="2">
    <location>
        <begin position="273"/>
        <end position="320"/>
    </location>
</feature>
<dbReference type="SUPFAM" id="SSF51735">
    <property type="entry name" value="NAD(P)-binding Rossmann-fold domains"/>
    <property type="match status" value="1"/>
</dbReference>
<evidence type="ECO:0000313" key="3">
    <source>
        <dbReference type="EMBL" id="MBB5062001.1"/>
    </source>
</evidence>